<feature type="compositionally biased region" description="Polar residues" evidence="1">
    <location>
        <begin position="138"/>
        <end position="154"/>
    </location>
</feature>
<evidence type="ECO:0000313" key="2">
    <source>
        <dbReference type="EMBL" id="KAF2243955.1"/>
    </source>
</evidence>
<dbReference type="RefSeq" id="XP_033678959.1">
    <property type="nucleotide sequence ID" value="XM_033819408.1"/>
</dbReference>
<feature type="region of interest" description="Disordered" evidence="1">
    <location>
        <begin position="130"/>
        <end position="154"/>
    </location>
</feature>
<dbReference type="GeneID" id="54572738"/>
<reference evidence="2" key="1">
    <citation type="journal article" date="2020" name="Stud. Mycol.">
        <title>101 Dothideomycetes genomes: a test case for predicting lifestyles and emergence of pathogens.</title>
        <authorList>
            <person name="Haridas S."/>
            <person name="Albert R."/>
            <person name="Binder M."/>
            <person name="Bloem J."/>
            <person name="Labutti K."/>
            <person name="Salamov A."/>
            <person name="Andreopoulos B."/>
            <person name="Baker S."/>
            <person name="Barry K."/>
            <person name="Bills G."/>
            <person name="Bluhm B."/>
            <person name="Cannon C."/>
            <person name="Castanera R."/>
            <person name="Culley D."/>
            <person name="Daum C."/>
            <person name="Ezra D."/>
            <person name="Gonzalez J."/>
            <person name="Henrissat B."/>
            <person name="Kuo A."/>
            <person name="Liang C."/>
            <person name="Lipzen A."/>
            <person name="Lutzoni F."/>
            <person name="Magnuson J."/>
            <person name="Mondo S."/>
            <person name="Nolan M."/>
            <person name="Ohm R."/>
            <person name="Pangilinan J."/>
            <person name="Park H.-J."/>
            <person name="Ramirez L."/>
            <person name="Alfaro M."/>
            <person name="Sun H."/>
            <person name="Tritt A."/>
            <person name="Yoshinaga Y."/>
            <person name="Zwiers L.-H."/>
            <person name="Turgeon B."/>
            <person name="Goodwin S."/>
            <person name="Spatafora J."/>
            <person name="Crous P."/>
            <person name="Grigoriev I."/>
        </authorList>
    </citation>
    <scope>NUCLEOTIDE SEQUENCE</scope>
    <source>
        <strain evidence="2">CBS 122368</strain>
    </source>
</reference>
<name>A0A6A6I0I2_9PLEO</name>
<organism evidence="2 3">
    <name type="scientific">Trematosphaeria pertusa</name>
    <dbReference type="NCBI Taxonomy" id="390896"/>
    <lineage>
        <taxon>Eukaryota</taxon>
        <taxon>Fungi</taxon>
        <taxon>Dikarya</taxon>
        <taxon>Ascomycota</taxon>
        <taxon>Pezizomycotina</taxon>
        <taxon>Dothideomycetes</taxon>
        <taxon>Pleosporomycetidae</taxon>
        <taxon>Pleosporales</taxon>
        <taxon>Massarineae</taxon>
        <taxon>Trematosphaeriaceae</taxon>
        <taxon>Trematosphaeria</taxon>
    </lineage>
</organism>
<evidence type="ECO:0000256" key="1">
    <source>
        <dbReference type="SAM" id="MobiDB-lite"/>
    </source>
</evidence>
<dbReference type="AlphaFoldDB" id="A0A6A6I0I2"/>
<sequence>MALAVHDPNDGKNGTHAQCDTCRIRTWSPFSLKGLVDAWARRSLDFCFPRNMRLVSDGGSDIYQLTNFWTLFVKTMFSHSTASAMANDSSSNYAVRQALFGSPHWDTTSDLCVVPRVDFIMVDIGSGTVAPRNRNKRQPNVLTSKRQNMAPSFGTSYPLQQRLV</sequence>
<dbReference type="Proteomes" id="UP000800094">
    <property type="component" value="Unassembled WGS sequence"/>
</dbReference>
<accession>A0A6A6I0I2</accession>
<protein>
    <submittedName>
        <fullName evidence="2">Uncharacterized protein</fullName>
    </submittedName>
</protein>
<gene>
    <name evidence="2" type="ORF">BU26DRAFT_111575</name>
</gene>
<dbReference type="EMBL" id="ML987204">
    <property type="protein sequence ID" value="KAF2243955.1"/>
    <property type="molecule type" value="Genomic_DNA"/>
</dbReference>
<proteinExistence type="predicted"/>
<evidence type="ECO:0000313" key="3">
    <source>
        <dbReference type="Proteomes" id="UP000800094"/>
    </source>
</evidence>
<keyword evidence="3" id="KW-1185">Reference proteome</keyword>